<dbReference type="InterPro" id="IPR013087">
    <property type="entry name" value="Znf_C2H2_type"/>
</dbReference>
<evidence type="ECO:0000256" key="4">
    <source>
        <dbReference type="PROSITE-ProRule" id="PRU00042"/>
    </source>
</evidence>
<evidence type="ECO:0000256" key="5">
    <source>
        <dbReference type="SAM" id="MobiDB-lite"/>
    </source>
</evidence>
<dbReference type="Proteomes" id="UP000695000">
    <property type="component" value="Unplaced"/>
</dbReference>
<feature type="region of interest" description="Disordered" evidence="5">
    <location>
        <begin position="167"/>
        <end position="190"/>
    </location>
</feature>
<feature type="region of interest" description="Disordered" evidence="5">
    <location>
        <begin position="78"/>
        <end position="135"/>
    </location>
</feature>
<dbReference type="RefSeq" id="XP_017776019.1">
    <property type="nucleotide sequence ID" value="XM_017920530.1"/>
</dbReference>
<dbReference type="PANTHER" id="PTHR23235">
    <property type="entry name" value="KRUEPPEL-LIKE TRANSCRIPTION FACTOR"/>
    <property type="match status" value="1"/>
</dbReference>
<dbReference type="InterPro" id="IPR036236">
    <property type="entry name" value="Znf_C2H2_sf"/>
</dbReference>
<dbReference type="GeneID" id="108562254"/>
<feature type="domain" description="C2H2-type" evidence="6">
    <location>
        <begin position="193"/>
        <end position="218"/>
    </location>
</feature>
<feature type="compositionally biased region" description="Acidic residues" evidence="5">
    <location>
        <begin position="81"/>
        <end position="91"/>
    </location>
</feature>
<feature type="compositionally biased region" description="Polar residues" evidence="5">
    <location>
        <begin position="125"/>
        <end position="135"/>
    </location>
</feature>
<feature type="compositionally biased region" description="Basic and acidic residues" evidence="5">
    <location>
        <begin position="180"/>
        <end position="189"/>
    </location>
</feature>
<accession>A0ABM1MN69</accession>
<keyword evidence="7" id="KW-1185">Reference proteome</keyword>
<reference evidence="8" key="1">
    <citation type="submission" date="2025-08" db="UniProtKB">
        <authorList>
            <consortium name="RefSeq"/>
        </authorList>
    </citation>
    <scope>IDENTIFICATION</scope>
    <source>
        <tissue evidence="8">Whole Larva</tissue>
    </source>
</reference>
<proteinExistence type="predicted"/>
<feature type="compositionally biased region" description="Basic and acidic residues" evidence="5">
    <location>
        <begin position="92"/>
        <end position="104"/>
    </location>
</feature>
<evidence type="ECO:0000256" key="3">
    <source>
        <dbReference type="ARBA" id="ARBA00022833"/>
    </source>
</evidence>
<evidence type="ECO:0000259" key="6">
    <source>
        <dbReference type="PROSITE" id="PS50157"/>
    </source>
</evidence>
<evidence type="ECO:0000313" key="7">
    <source>
        <dbReference type="Proteomes" id="UP000695000"/>
    </source>
</evidence>
<feature type="non-terminal residue" evidence="8">
    <location>
        <position position="218"/>
    </location>
</feature>
<keyword evidence="2 4" id="KW-0863">Zinc-finger</keyword>
<dbReference type="Gene3D" id="3.30.160.60">
    <property type="entry name" value="Classic Zinc Finger"/>
    <property type="match status" value="1"/>
</dbReference>
<dbReference type="PROSITE" id="PS50157">
    <property type="entry name" value="ZINC_FINGER_C2H2_2"/>
    <property type="match status" value="1"/>
</dbReference>
<feature type="non-terminal residue" evidence="8">
    <location>
        <position position="1"/>
    </location>
</feature>
<gene>
    <name evidence="8" type="primary">LOC108562254</name>
</gene>
<evidence type="ECO:0000256" key="1">
    <source>
        <dbReference type="ARBA" id="ARBA00022723"/>
    </source>
</evidence>
<organism evidence="7 8">
    <name type="scientific">Nicrophorus vespilloides</name>
    <name type="common">Boreal carrion beetle</name>
    <dbReference type="NCBI Taxonomy" id="110193"/>
    <lineage>
        <taxon>Eukaryota</taxon>
        <taxon>Metazoa</taxon>
        <taxon>Ecdysozoa</taxon>
        <taxon>Arthropoda</taxon>
        <taxon>Hexapoda</taxon>
        <taxon>Insecta</taxon>
        <taxon>Pterygota</taxon>
        <taxon>Neoptera</taxon>
        <taxon>Endopterygota</taxon>
        <taxon>Coleoptera</taxon>
        <taxon>Polyphaga</taxon>
        <taxon>Staphyliniformia</taxon>
        <taxon>Silphidae</taxon>
        <taxon>Nicrophorinae</taxon>
        <taxon>Nicrophorus</taxon>
    </lineage>
</organism>
<keyword evidence="3" id="KW-0862">Zinc</keyword>
<keyword evidence="1" id="KW-0479">Metal-binding</keyword>
<name>A0ABM1MN69_NICVS</name>
<dbReference type="PANTHER" id="PTHR23235:SF150">
    <property type="entry name" value="KRUEPPEL-LIKE FACTOR LUNA"/>
    <property type="match status" value="1"/>
</dbReference>
<evidence type="ECO:0000256" key="2">
    <source>
        <dbReference type="ARBA" id="ARBA00022771"/>
    </source>
</evidence>
<dbReference type="PROSITE" id="PS00028">
    <property type="entry name" value="ZINC_FINGER_C2H2_1"/>
    <property type="match status" value="1"/>
</dbReference>
<sequence length="218" mass="24390">TCYEMERYLKDEPKMQIKKINASDMDTSWFATPTANGWKMEVDCLEEYNDRHMDSLSTSSASSTYSWDGPLSCAVIVKREEDEEDDDEDAYEDRARSDTDELHLHLVARNSTTLTPPSSPESAPGHNSNGSSSASEMDLCTLQDVPRNTIVRLRTTSLARFISVVPSPASPAAAATAKHSRLDHSPDSKRRIHKCQFPGCKKVYTKSSHLKAHQRTHT</sequence>
<protein>
    <submittedName>
        <fullName evidence="8">Krueppel-like factor 7</fullName>
    </submittedName>
</protein>
<dbReference type="SUPFAM" id="SSF57667">
    <property type="entry name" value="beta-beta-alpha zinc fingers"/>
    <property type="match status" value="1"/>
</dbReference>
<evidence type="ECO:0000313" key="8">
    <source>
        <dbReference type="RefSeq" id="XP_017776019.1"/>
    </source>
</evidence>